<dbReference type="RefSeq" id="WP_069968117.1">
    <property type="nucleotide sequence ID" value="NZ_CM124774.1"/>
</dbReference>
<dbReference type="PANTHER" id="PTHR13847:SF289">
    <property type="entry name" value="GLYCINE OXIDASE"/>
    <property type="match status" value="1"/>
</dbReference>
<dbReference type="GO" id="GO:0005737">
    <property type="term" value="C:cytoplasm"/>
    <property type="evidence" value="ECO:0007669"/>
    <property type="project" value="TreeGrafter"/>
</dbReference>
<dbReference type="InterPro" id="IPR006076">
    <property type="entry name" value="FAD-dep_OxRdtase"/>
</dbReference>
<gene>
    <name evidence="3" type="ORF">BH720_15470</name>
</gene>
<dbReference type="Gene3D" id="3.30.9.10">
    <property type="entry name" value="D-Amino Acid Oxidase, subunit A, domain 2"/>
    <property type="match status" value="1"/>
</dbReference>
<dbReference type="Gene3D" id="3.50.50.60">
    <property type="entry name" value="FAD/NAD(P)-binding domain"/>
    <property type="match status" value="1"/>
</dbReference>
<evidence type="ECO:0000256" key="1">
    <source>
        <dbReference type="ARBA" id="ARBA00023002"/>
    </source>
</evidence>
<name>A0A1E5QI73_9CYAN</name>
<dbReference type="GO" id="GO:0016491">
    <property type="term" value="F:oxidoreductase activity"/>
    <property type="evidence" value="ECO:0007669"/>
    <property type="project" value="UniProtKB-KW"/>
</dbReference>
<evidence type="ECO:0000259" key="2">
    <source>
        <dbReference type="Pfam" id="PF01266"/>
    </source>
</evidence>
<dbReference type="AlphaFoldDB" id="A0A1E5QI73"/>
<evidence type="ECO:0000313" key="3">
    <source>
        <dbReference type="EMBL" id="OEJ74277.1"/>
    </source>
</evidence>
<dbReference type="OrthoDB" id="9805935at2"/>
<dbReference type="STRING" id="1781255.BH720_15470"/>
<protein>
    <submittedName>
        <fullName evidence="3">FAD-dependent oxidoreductase</fullName>
    </submittedName>
</protein>
<dbReference type="InterPro" id="IPR036188">
    <property type="entry name" value="FAD/NAD-bd_sf"/>
</dbReference>
<dbReference type="EMBL" id="MJGC01000068">
    <property type="protein sequence ID" value="OEJ74277.1"/>
    <property type="molecule type" value="Genomic_DNA"/>
</dbReference>
<feature type="domain" description="FAD dependent oxidoreductase" evidence="2">
    <location>
        <begin position="3"/>
        <end position="359"/>
    </location>
</feature>
<organism evidence="3">
    <name type="scientific">Desertifilum tharense IPPAS B-1220</name>
    <dbReference type="NCBI Taxonomy" id="1781255"/>
    <lineage>
        <taxon>Bacteria</taxon>
        <taxon>Bacillati</taxon>
        <taxon>Cyanobacteriota</taxon>
        <taxon>Cyanophyceae</taxon>
        <taxon>Desertifilales</taxon>
        <taxon>Desertifilaceae</taxon>
        <taxon>Desertifilum</taxon>
    </lineage>
</organism>
<dbReference type="SUPFAM" id="SSF51905">
    <property type="entry name" value="FAD/NAD(P)-binding domain"/>
    <property type="match status" value="1"/>
</dbReference>
<reference evidence="3" key="1">
    <citation type="submission" date="2016-09" db="EMBL/GenBank/DDBJ databases">
        <title>Draft genome of thermotolerant cyanobacterium Desertifilum sp. strain IPPAS B-1220.</title>
        <authorList>
            <person name="Sinetova M.A."/>
            <person name="Bolakhan K."/>
            <person name="Zayadan B.K."/>
            <person name="Mironov K.S."/>
            <person name="Ustinova V."/>
            <person name="Kupriyanova E.V."/>
            <person name="Sidorov R.A."/>
            <person name="Skrypnik A.N."/>
            <person name="Gogoleva N.E."/>
            <person name="Gogolev Y.V."/>
            <person name="Los D.A."/>
        </authorList>
    </citation>
    <scope>NUCLEOTIDE SEQUENCE [LARGE SCALE GENOMIC DNA]</scope>
    <source>
        <strain evidence="3">IPPAS B-1220</strain>
    </source>
</reference>
<dbReference type="Pfam" id="PF01266">
    <property type="entry name" value="DAO"/>
    <property type="match status" value="1"/>
</dbReference>
<dbReference type="PANTHER" id="PTHR13847">
    <property type="entry name" value="SARCOSINE DEHYDROGENASE-RELATED"/>
    <property type="match status" value="1"/>
</dbReference>
<dbReference type="SUPFAM" id="SSF54373">
    <property type="entry name" value="FAD-linked reductases, C-terminal domain"/>
    <property type="match status" value="1"/>
</dbReference>
<keyword evidence="1" id="KW-0560">Oxidoreductase</keyword>
<proteinExistence type="predicted"/>
<accession>A0A1E5QI73</accession>
<comment type="caution">
    <text evidence="3">The sequence shown here is derived from an EMBL/GenBank/DDBJ whole genome shotgun (WGS) entry which is preliminary data.</text>
</comment>
<sequence>MLRVTIVGCGAVGAAIAYELSQVSGLEVVVLDRQFPPSHPKATAQDTATGAALGVLMGIISQKTQGRSWRLREASLRRYDTLIPELEAITGVSIPYNCQGILKLVQGEEELPKWQQRVQVRATQGWGLEIWNCAQVQERCPHLEINGFDYAIYSPQDRQVDPVALTAALVDAAQRQGVEFQFGVAVEGLVSTPQGVEIRATTGVQKCDRAIIAAGIGSSALQPWVKVLPVLGQAVCYQGQVLGDPDFQPVITANDVHLVPAARGEYWVGATVEFPVEGDRPRAEAALLEQVKQSAIAFCPGLSELTLVSAWSGLRPRPEGMSAPVIAPVPNQEFLWLATGHYRNGILLAPATAQAVRDLILSELETEN</sequence>